<protein>
    <submittedName>
        <fullName evidence="5">SDR family oxidoreductase</fullName>
    </submittedName>
</protein>
<dbReference type="RefSeq" id="WP_135484126.1">
    <property type="nucleotide sequence ID" value="NZ_SRMF01000007.1"/>
</dbReference>
<name>A0A4Z0WBX9_9GAMM</name>
<dbReference type="InterPro" id="IPR002347">
    <property type="entry name" value="SDR_fam"/>
</dbReference>
<dbReference type="GO" id="GO:0016616">
    <property type="term" value="F:oxidoreductase activity, acting on the CH-OH group of donors, NAD or NADP as acceptor"/>
    <property type="evidence" value="ECO:0007669"/>
    <property type="project" value="InterPro"/>
</dbReference>
<dbReference type="CDD" id="cd05324">
    <property type="entry name" value="carb_red_PTCR-like_SDR_c"/>
    <property type="match status" value="1"/>
</dbReference>
<accession>A0A4Z0WBX9</accession>
<evidence type="ECO:0000313" key="5">
    <source>
        <dbReference type="EMBL" id="TGG91715.1"/>
    </source>
</evidence>
<dbReference type="PANTHER" id="PTHR43544:SF32">
    <property type="entry name" value="CHAIN DEHYDROGENASE, PUTATIVE (AFU_ORTHOLOGUE AFUA_5G01530)-RELATED"/>
    <property type="match status" value="1"/>
</dbReference>
<dbReference type="GO" id="GO:0005737">
    <property type="term" value="C:cytoplasm"/>
    <property type="evidence" value="ECO:0007669"/>
    <property type="project" value="TreeGrafter"/>
</dbReference>
<reference evidence="5 6" key="1">
    <citation type="submission" date="2019-04" db="EMBL/GenBank/DDBJ databases">
        <title>Natronospirillum operosus gen. nov., sp. nov., a haloalkaliphilic satellite isolated from decaying biomass of laboratory culture of cyanobacterium Geitlerinema sp. and proposal of Natronospirillaceae fam. nov. and Saccharospirillaceae fam. nov.</title>
        <authorList>
            <person name="Kevbrin V."/>
            <person name="Boltyanskaya Y."/>
            <person name="Koziaeva V."/>
            <person name="Grouzdev D.S."/>
            <person name="Park M."/>
            <person name="Cho J."/>
        </authorList>
    </citation>
    <scope>NUCLEOTIDE SEQUENCE [LARGE SCALE GENOMIC DNA]</scope>
    <source>
        <strain evidence="5 6">G-116</strain>
    </source>
</reference>
<gene>
    <name evidence="5" type="ORF">E4656_15090</name>
</gene>
<evidence type="ECO:0000256" key="1">
    <source>
        <dbReference type="ARBA" id="ARBA00006484"/>
    </source>
</evidence>
<dbReference type="AlphaFoldDB" id="A0A4Z0WBX9"/>
<keyword evidence="2" id="KW-0521">NADP</keyword>
<evidence type="ECO:0000256" key="3">
    <source>
        <dbReference type="ARBA" id="ARBA00023002"/>
    </source>
</evidence>
<dbReference type="InterPro" id="IPR045313">
    <property type="entry name" value="CBR1-like"/>
</dbReference>
<keyword evidence="3" id="KW-0560">Oxidoreductase</keyword>
<dbReference type="Gene3D" id="3.40.50.720">
    <property type="entry name" value="NAD(P)-binding Rossmann-like Domain"/>
    <property type="match status" value="1"/>
</dbReference>
<dbReference type="OrthoDB" id="9793499at2"/>
<dbReference type="GO" id="GO:0019748">
    <property type="term" value="P:secondary metabolic process"/>
    <property type="evidence" value="ECO:0007669"/>
    <property type="project" value="TreeGrafter"/>
</dbReference>
<dbReference type="PRINTS" id="PR00081">
    <property type="entry name" value="GDHRDH"/>
</dbReference>
<proteinExistence type="inferred from homology"/>
<evidence type="ECO:0000313" key="6">
    <source>
        <dbReference type="Proteomes" id="UP000297475"/>
    </source>
</evidence>
<comment type="caution">
    <text evidence="5">The sequence shown here is derived from an EMBL/GenBank/DDBJ whole genome shotgun (WGS) entry which is preliminary data.</text>
</comment>
<evidence type="ECO:0000256" key="4">
    <source>
        <dbReference type="RuleBase" id="RU000363"/>
    </source>
</evidence>
<dbReference type="InterPro" id="IPR036291">
    <property type="entry name" value="NAD(P)-bd_dom_sf"/>
</dbReference>
<dbReference type="InterPro" id="IPR051468">
    <property type="entry name" value="Fungal_SecMetab_SDRs"/>
</dbReference>
<dbReference type="Proteomes" id="UP000297475">
    <property type="component" value="Unassembled WGS sequence"/>
</dbReference>
<dbReference type="PRINTS" id="PR00080">
    <property type="entry name" value="SDRFAMILY"/>
</dbReference>
<evidence type="ECO:0000256" key="2">
    <source>
        <dbReference type="ARBA" id="ARBA00022857"/>
    </source>
</evidence>
<dbReference type="EMBL" id="SRMF01000007">
    <property type="protein sequence ID" value="TGG91715.1"/>
    <property type="molecule type" value="Genomic_DNA"/>
</dbReference>
<keyword evidence="6" id="KW-1185">Reference proteome</keyword>
<organism evidence="5 6">
    <name type="scientific">Natronospirillum operosum</name>
    <dbReference type="NCBI Taxonomy" id="2759953"/>
    <lineage>
        <taxon>Bacteria</taxon>
        <taxon>Pseudomonadati</taxon>
        <taxon>Pseudomonadota</taxon>
        <taxon>Gammaproteobacteria</taxon>
        <taxon>Oceanospirillales</taxon>
        <taxon>Natronospirillaceae</taxon>
        <taxon>Natronospirillum</taxon>
    </lineage>
</organism>
<dbReference type="SUPFAM" id="SSF51735">
    <property type="entry name" value="NAD(P)-binding Rossmann-fold domains"/>
    <property type="match status" value="1"/>
</dbReference>
<dbReference type="Pfam" id="PF00106">
    <property type="entry name" value="adh_short"/>
    <property type="match status" value="1"/>
</dbReference>
<dbReference type="PANTHER" id="PTHR43544">
    <property type="entry name" value="SHORT-CHAIN DEHYDROGENASE/REDUCTASE"/>
    <property type="match status" value="1"/>
</dbReference>
<comment type="similarity">
    <text evidence="1 4">Belongs to the short-chain dehydrogenases/reductases (SDR) family.</text>
</comment>
<sequence length="239" mass="25011">MSKKIFLVTGGNKGIGKAITTQLAQAGHTVYLGARKVEEGMKAAEELKAIGDVRFVQLDLTDLGSQAAAAEQIQSQSGHLDGLINNAGIIADYGMASGVRLENLRTTFETNYFGTIMVTQHMLPLLRAGSSKVIVNVSTGLGSITQHGDPSWPFHGVTPLAYNSSKAALNMFTVLLAKELRDEGFRVNAVSPGWIATDLGGDSAPGTPEEGAQIAVKCALEGPDGATGLFLTTGGVIPW</sequence>